<evidence type="ECO:0000313" key="1">
    <source>
        <dbReference type="EMBL" id="XCN71227.1"/>
    </source>
</evidence>
<dbReference type="SUPFAM" id="SSF47598">
    <property type="entry name" value="Ribbon-helix-helix"/>
    <property type="match status" value="1"/>
</dbReference>
<gene>
    <name evidence="1" type="ORF">Q3M24_12990</name>
</gene>
<dbReference type="GO" id="GO:0006355">
    <property type="term" value="P:regulation of DNA-templated transcription"/>
    <property type="evidence" value="ECO:0007669"/>
    <property type="project" value="InterPro"/>
</dbReference>
<accession>A0AAU8LQC1</accession>
<dbReference type="AlphaFoldDB" id="A0AAU8LQC1"/>
<proteinExistence type="predicted"/>
<reference evidence="1" key="1">
    <citation type="journal article" date="2024" name="Syst. Appl. Microbiol.">
        <title>First single-strain enrichments of Electrothrix cable bacteria, description of E. aestuarii sp. nov. and E. rattekaaiensis sp. nov., and proposal of a cable bacteria taxonomy following the rules of the SeqCode.</title>
        <authorList>
            <person name="Plum-Jensen L.E."/>
            <person name="Schramm A."/>
            <person name="Marshall I.P.G."/>
        </authorList>
    </citation>
    <scope>NUCLEOTIDE SEQUENCE</scope>
    <source>
        <strain evidence="1">Rat1</strain>
    </source>
</reference>
<name>A0AAU8LQC1_9BACT</name>
<dbReference type="EMBL" id="CP159373">
    <property type="protein sequence ID" value="XCN71227.1"/>
    <property type="molecule type" value="Genomic_DNA"/>
</dbReference>
<dbReference type="InterPro" id="IPR010985">
    <property type="entry name" value="Ribbon_hlx_hlx"/>
</dbReference>
<sequence>METISIQGVDEQLSALLKQQAAKARTSVNQFILDTLKKHVGLEQEKEATWDDLDHLFGSWSEEEFTTIQGTISSARQIDPELWS</sequence>
<protein>
    <submittedName>
        <fullName evidence="1">Antitoxin</fullName>
    </submittedName>
</protein>
<reference evidence="1" key="2">
    <citation type="submission" date="2024-06" db="EMBL/GenBank/DDBJ databases">
        <authorList>
            <person name="Plum-Jensen L.E."/>
            <person name="Schramm A."/>
            <person name="Marshall I.P.G."/>
        </authorList>
    </citation>
    <scope>NUCLEOTIDE SEQUENCE</scope>
    <source>
        <strain evidence="1">Rat1</strain>
    </source>
</reference>
<organism evidence="1">
    <name type="scientific">Candidatus Electrothrix aestuarii</name>
    <dbReference type="NCBI Taxonomy" id="3062594"/>
    <lineage>
        <taxon>Bacteria</taxon>
        <taxon>Pseudomonadati</taxon>
        <taxon>Thermodesulfobacteriota</taxon>
        <taxon>Desulfobulbia</taxon>
        <taxon>Desulfobulbales</taxon>
        <taxon>Desulfobulbaceae</taxon>
        <taxon>Candidatus Electrothrix</taxon>
    </lineage>
</organism>
<dbReference type="KEGG" id="eaj:Q3M24_12990"/>